<dbReference type="Gene3D" id="6.10.340.10">
    <property type="match status" value="1"/>
</dbReference>
<evidence type="ECO:0000313" key="15">
    <source>
        <dbReference type="EMBL" id="MDI6100816.1"/>
    </source>
</evidence>
<feature type="compositionally biased region" description="Low complexity" evidence="12">
    <location>
        <begin position="722"/>
        <end position="738"/>
    </location>
</feature>
<dbReference type="InterPro" id="IPR003660">
    <property type="entry name" value="HAMP_dom"/>
</dbReference>
<evidence type="ECO:0000256" key="5">
    <source>
        <dbReference type="ARBA" id="ARBA00022679"/>
    </source>
</evidence>
<evidence type="ECO:0000256" key="8">
    <source>
        <dbReference type="ARBA" id="ARBA00022777"/>
    </source>
</evidence>
<dbReference type="GO" id="GO:0016301">
    <property type="term" value="F:kinase activity"/>
    <property type="evidence" value="ECO:0007669"/>
    <property type="project" value="UniProtKB-KW"/>
</dbReference>
<keyword evidence="11" id="KW-0902">Two-component regulatory system</keyword>
<keyword evidence="13" id="KW-0472">Membrane</keyword>
<keyword evidence="4" id="KW-0597">Phosphoprotein</keyword>
<evidence type="ECO:0000256" key="4">
    <source>
        <dbReference type="ARBA" id="ARBA00022553"/>
    </source>
</evidence>
<sequence length="746" mass="78908">MKFARPALPRLTDRPIRTKLALLITPTVLVILVLSGVIGYGAAAAASRADEARRLVGLSLTAGELAAALQRERAAAGLVFARRSGPETITAYREATLRTDAVLARYPGGPAGALPSLREQVRGGREVPASLVLFRYRTMIADLTGYRAGMGQLNVDTGTSTRLRAVAGLSDSIEALGRLQVTVLPALAAGRLTAIEQQQVVASAAAHADNLEGFRRLSPPAWEARLDAQPGSPAVTDAERLQALAANSPPGADLTWAVPPEQWTGALGARMDQLHAVERSLDAELVRAVTAERDDQHREILLLAAAVLFCLVVPMAAGWWITRSMTRSLRALTHGAAATATTLPTVVARLTAGRPDPAAAAELVEQAGQAIAVTGRDEIGEVARAFNHVSRTAVSLAADQAQLQAVIATVMEAIARQLQRQGQRVMAAIDALEQDEEDPDRLRRLFELDQRATGIQRLIANLFVFAGGRAGQPARRPIPLADVVKAAISRVHNAYDQVDDARVETSVLIVPEHAEEIVHVLTELVDNAVRFSAPGSPVRVEAHHVGDRVHIQVSDDGMGIPESRLPYLMDRLATFRLDAETARHMGLPVVGRIAARLGLDVALRSAGAGTRADVIVPGVLFTVGPAHAPAAPPPWPPPAPGTPLRIFEEVAHPYFHHDAARPALPAAWASASAAASTLADAPPPRRRTAHGLPVRVPGEYALPAVEPPAPASAAPPRDRSAAARGMAAFAASARLSRSTPTQIGPR</sequence>
<accession>A0ABT6WM92</accession>
<dbReference type="PANTHER" id="PTHR44936">
    <property type="entry name" value="SENSOR PROTEIN CREC"/>
    <property type="match status" value="1"/>
</dbReference>
<evidence type="ECO:0000256" key="11">
    <source>
        <dbReference type="ARBA" id="ARBA00023012"/>
    </source>
</evidence>
<keyword evidence="9" id="KW-0067">ATP-binding</keyword>
<name>A0ABT6WM92_9ACTN</name>
<protein>
    <recommendedName>
        <fullName evidence="3">histidine kinase</fullName>
        <ecNumber evidence="3">2.7.13.3</ecNumber>
    </recommendedName>
</protein>
<dbReference type="EC" id="2.7.13.3" evidence="3"/>
<keyword evidence="8 15" id="KW-0418">Kinase</keyword>
<evidence type="ECO:0000256" key="2">
    <source>
        <dbReference type="ARBA" id="ARBA00004370"/>
    </source>
</evidence>
<comment type="subcellular location">
    <subcellularLocation>
        <location evidence="2">Membrane</location>
    </subcellularLocation>
</comment>
<comment type="catalytic activity">
    <reaction evidence="1">
        <text>ATP + protein L-histidine = ADP + protein N-phospho-L-histidine.</text>
        <dbReference type="EC" id="2.7.13.3"/>
    </reaction>
</comment>
<evidence type="ECO:0000256" key="1">
    <source>
        <dbReference type="ARBA" id="ARBA00000085"/>
    </source>
</evidence>
<dbReference type="Gene3D" id="3.30.565.10">
    <property type="entry name" value="Histidine kinase-like ATPase, C-terminal domain"/>
    <property type="match status" value="1"/>
</dbReference>
<dbReference type="PROSITE" id="PS50109">
    <property type="entry name" value="HIS_KIN"/>
    <property type="match status" value="1"/>
</dbReference>
<comment type="caution">
    <text evidence="15">The sequence shown here is derived from an EMBL/GenBank/DDBJ whole genome shotgun (WGS) entry which is preliminary data.</text>
</comment>
<evidence type="ECO:0000256" key="10">
    <source>
        <dbReference type="ARBA" id="ARBA00022989"/>
    </source>
</evidence>
<evidence type="ECO:0000256" key="3">
    <source>
        <dbReference type="ARBA" id="ARBA00012438"/>
    </source>
</evidence>
<evidence type="ECO:0000256" key="6">
    <source>
        <dbReference type="ARBA" id="ARBA00022692"/>
    </source>
</evidence>
<dbReference type="SMART" id="SM00387">
    <property type="entry name" value="HATPase_c"/>
    <property type="match status" value="1"/>
</dbReference>
<gene>
    <name evidence="15" type="ORF">QLQ12_19580</name>
</gene>
<keyword evidence="7" id="KW-0547">Nucleotide-binding</keyword>
<feature type="domain" description="Histidine kinase" evidence="14">
    <location>
        <begin position="413"/>
        <end position="620"/>
    </location>
</feature>
<feature type="transmembrane region" description="Helical" evidence="13">
    <location>
        <begin position="300"/>
        <end position="321"/>
    </location>
</feature>
<evidence type="ECO:0000259" key="14">
    <source>
        <dbReference type="PROSITE" id="PS50109"/>
    </source>
</evidence>
<dbReference type="InterPro" id="IPR013587">
    <property type="entry name" value="Nitrate/nitrite_sensing"/>
</dbReference>
<dbReference type="InterPro" id="IPR003594">
    <property type="entry name" value="HATPase_dom"/>
</dbReference>
<dbReference type="Pfam" id="PF02518">
    <property type="entry name" value="HATPase_c"/>
    <property type="match status" value="1"/>
</dbReference>
<reference evidence="15 16" key="1">
    <citation type="submission" date="2023-05" db="EMBL/GenBank/DDBJ databases">
        <title>Actinoplanes sp. NEAU-A12 genome sequencing.</title>
        <authorList>
            <person name="Wang Z.-S."/>
        </authorList>
    </citation>
    <scope>NUCLEOTIDE SEQUENCE [LARGE SCALE GENOMIC DNA]</scope>
    <source>
        <strain evidence="15 16">NEAU-A12</strain>
    </source>
</reference>
<evidence type="ECO:0000256" key="13">
    <source>
        <dbReference type="SAM" id="Phobius"/>
    </source>
</evidence>
<feature type="transmembrane region" description="Helical" evidence="13">
    <location>
        <begin position="20"/>
        <end position="43"/>
    </location>
</feature>
<evidence type="ECO:0000256" key="12">
    <source>
        <dbReference type="SAM" id="MobiDB-lite"/>
    </source>
</evidence>
<evidence type="ECO:0000256" key="7">
    <source>
        <dbReference type="ARBA" id="ARBA00022741"/>
    </source>
</evidence>
<feature type="region of interest" description="Disordered" evidence="12">
    <location>
        <begin position="703"/>
        <end position="746"/>
    </location>
</feature>
<organism evidence="15 16">
    <name type="scientific">Actinoplanes sandaracinus</name>
    <dbReference type="NCBI Taxonomy" id="3045177"/>
    <lineage>
        <taxon>Bacteria</taxon>
        <taxon>Bacillati</taxon>
        <taxon>Actinomycetota</taxon>
        <taxon>Actinomycetes</taxon>
        <taxon>Micromonosporales</taxon>
        <taxon>Micromonosporaceae</taxon>
        <taxon>Actinoplanes</taxon>
    </lineage>
</organism>
<dbReference type="PANTHER" id="PTHR44936:SF9">
    <property type="entry name" value="SENSOR PROTEIN CREC"/>
    <property type="match status" value="1"/>
</dbReference>
<dbReference type="InterPro" id="IPR036890">
    <property type="entry name" value="HATPase_C_sf"/>
</dbReference>
<dbReference type="CDD" id="cd06225">
    <property type="entry name" value="HAMP"/>
    <property type="match status" value="1"/>
</dbReference>
<keyword evidence="10 13" id="KW-1133">Transmembrane helix</keyword>
<dbReference type="EMBL" id="JASCTH010000012">
    <property type="protein sequence ID" value="MDI6100816.1"/>
    <property type="molecule type" value="Genomic_DNA"/>
</dbReference>
<dbReference type="SUPFAM" id="SSF55874">
    <property type="entry name" value="ATPase domain of HSP90 chaperone/DNA topoisomerase II/histidine kinase"/>
    <property type="match status" value="1"/>
</dbReference>
<keyword evidence="16" id="KW-1185">Reference proteome</keyword>
<dbReference type="Pfam" id="PF00672">
    <property type="entry name" value="HAMP"/>
    <property type="match status" value="1"/>
</dbReference>
<keyword evidence="5" id="KW-0808">Transferase</keyword>
<dbReference type="Proteomes" id="UP001241758">
    <property type="component" value="Unassembled WGS sequence"/>
</dbReference>
<dbReference type="CDD" id="cd00075">
    <property type="entry name" value="HATPase"/>
    <property type="match status" value="1"/>
</dbReference>
<dbReference type="Pfam" id="PF08376">
    <property type="entry name" value="NIT"/>
    <property type="match status" value="1"/>
</dbReference>
<proteinExistence type="predicted"/>
<dbReference type="InterPro" id="IPR005467">
    <property type="entry name" value="His_kinase_dom"/>
</dbReference>
<dbReference type="InterPro" id="IPR050980">
    <property type="entry name" value="2C_sensor_his_kinase"/>
</dbReference>
<evidence type="ECO:0000313" key="16">
    <source>
        <dbReference type="Proteomes" id="UP001241758"/>
    </source>
</evidence>
<keyword evidence="6 13" id="KW-0812">Transmembrane</keyword>
<evidence type="ECO:0000256" key="9">
    <source>
        <dbReference type="ARBA" id="ARBA00022840"/>
    </source>
</evidence>
<dbReference type="RefSeq" id="WP_282761648.1">
    <property type="nucleotide sequence ID" value="NZ_JASCTH010000012.1"/>
</dbReference>